<evidence type="ECO:0000313" key="9">
    <source>
        <dbReference type="EMBL" id="KAH3679413.1"/>
    </source>
</evidence>
<feature type="transmembrane region" description="Helical" evidence="8">
    <location>
        <begin position="214"/>
        <end position="235"/>
    </location>
</feature>
<feature type="transmembrane region" description="Helical" evidence="8">
    <location>
        <begin position="15"/>
        <end position="34"/>
    </location>
</feature>
<evidence type="ECO:0000256" key="5">
    <source>
        <dbReference type="ARBA" id="ARBA00022692"/>
    </source>
</evidence>
<evidence type="ECO:0000256" key="3">
    <source>
        <dbReference type="ARBA" id="ARBA00022448"/>
    </source>
</evidence>
<evidence type="ECO:0000256" key="8">
    <source>
        <dbReference type="SAM" id="Phobius"/>
    </source>
</evidence>
<feature type="transmembrane region" description="Helical" evidence="8">
    <location>
        <begin position="263"/>
        <end position="284"/>
    </location>
</feature>
<protein>
    <recommendedName>
        <fullName evidence="11">Sulfite efflux pump SSU1</fullName>
    </recommendedName>
</protein>
<name>A0A9P8TH61_9ASCO</name>
<comment type="subcellular location">
    <subcellularLocation>
        <location evidence="1">Cell membrane</location>
        <topology evidence="1">Multi-pass membrane protein</topology>
    </subcellularLocation>
</comment>
<dbReference type="Proteomes" id="UP000769528">
    <property type="component" value="Unassembled WGS sequence"/>
</dbReference>
<sequence>MFHIKDIPLFKDFQIKWFICTMGTGIMSSILYSFPYHAQWLEKLGILMFSLCSLLLLFMLISFIIHLTITNDRESIFYDLDKNVYLGTLVMGITSWSSMFFTVTGTSSIIFVYVLWWLNVTLALSSGFVVVLCIFKRSVVKSSEITPVLLLPVVTLMVTSSFGFKIIQSLPRNLQLTSLIINFLLWSLALMLSFILTVFYFYRLLIHKLPGKDVIFTSFIPIGFLGQGSYSIQLFGENYQSYLLNKDLVTNQDLIEGLIFRNLGILVGLFLQSFGFYLTIISIVSVFSQYPHKFHFGWWAVTFPMGTMSLGTLQTFELTGWEYSRIISVIYAAILFIAVLICLTMPTFQIISNWIKTKLTKKVHK</sequence>
<comment type="similarity">
    <text evidence="2">Belongs to the tellurite-resistance/dicarboxylate transporter (TDT) family.</text>
</comment>
<evidence type="ECO:0008006" key="11">
    <source>
        <dbReference type="Google" id="ProtNLM"/>
    </source>
</evidence>
<feature type="transmembrane region" description="Helical" evidence="8">
    <location>
        <begin position="296"/>
        <end position="316"/>
    </location>
</feature>
<dbReference type="PANTHER" id="PTHR31686">
    <property type="match status" value="1"/>
</dbReference>
<dbReference type="InterPro" id="IPR051629">
    <property type="entry name" value="Sulfite_efflux_TDT"/>
</dbReference>
<dbReference type="GO" id="GO:0000319">
    <property type="term" value="F:sulfite transmembrane transporter activity"/>
    <property type="evidence" value="ECO:0007669"/>
    <property type="project" value="TreeGrafter"/>
</dbReference>
<feature type="transmembrane region" description="Helical" evidence="8">
    <location>
        <begin position="83"/>
        <end position="103"/>
    </location>
</feature>
<dbReference type="GO" id="GO:0005886">
    <property type="term" value="C:plasma membrane"/>
    <property type="evidence" value="ECO:0007669"/>
    <property type="project" value="UniProtKB-SubCell"/>
</dbReference>
<dbReference type="EMBL" id="JAEUBF010000315">
    <property type="protein sequence ID" value="KAH3679413.1"/>
    <property type="molecule type" value="Genomic_DNA"/>
</dbReference>
<feature type="transmembrane region" description="Helical" evidence="8">
    <location>
        <begin position="179"/>
        <end position="202"/>
    </location>
</feature>
<evidence type="ECO:0000256" key="6">
    <source>
        <dbReference type="ARBA" id="ARBA00022989"/>
    </source>
</evidence>
<accession>A0A9P8TH61</accession>
<feature type="transmembrane region" description="Helical" evidence="8">
    <location>
        <begin position="328"/>
        <end position="355"/>
    </location>
</feature>
<evidence type="ECO:0000256" key="1">
    <source>
        <dbReference type="ARBA" id="ARBA00004651"/>
    </source>
</evidence>
<keyword evidence="10" id="KW-1185">Reference proteome</keyword>
<proteinExistence type="inferred from homology"/>
<evidence type="ECO:0000256" key="2">
    <source>
        <dbReference type="ARBA" id="ARBA00008566"/>
    </source>
</evidence>
<feature type="transmembrane region" description="Helical" evidence="8">
    <location>
        <begin position="109"/>
        <end position="135"/>
    </location>
</feature>
<organism evidence="9 10">
    <name type="scientific">Wickerhamomyces mucosus</name>
    <dbReference type="NCBI Taxonomy" id="1378264"/>
    <lineage>
        <taxon>Eukaryota</taxon>
        <taxon>Fungi</taxon>
        <taxon>Dikarya</taxon>
        <taxon>Ascomycota</taxon>
        <taxon>Saccharomycotina</taxon>
        <taxon>Saccharomycetes</taxon>
        <taxon>Phaffomycetales</taxon>
        <taxon>Wickerhamomycetaceae</taxon>
        <taxon>Wickerhamomyces</taxon>
    </lineage>
</organism>
<keyword evidence="3" id="KW-0813">Transport</keyword>
<evidence type="ECO:0000256" key="4">
    <source>
        <dbReference type="ARBA" id="ARBA00022475"/>
    </source>
</evidence>
<comment type="caution">
    <text evidence="9">The sequence shown here is derived from an EMBL/GenBank/DDBJ whole genome shotgun (WGS) entry which is preliminary data.</text>
</comment>
<dbReference type="InterPro" id="IPR004695">
    <property type="entry name" value="SLAC1/Mae1/Ssu1/TehA"/>
</dbReference>
<feature type="transmembrane region" description="Helical" evidence="8">
    <location>
        <begin position="46"/>
        <end position="71"/>
    </location>
</feature>
<dbReference type="Gene3D" id="1.50.10.150">
    <property type="entry name" value="Voltage-dependent anion channel"/>
    <property type="match status" value="1"/>
</dbReference>
<keyword evidence="7 8" id="KW-0472">Membrane</keyword>
<reference evidence="9" key="2">
    <citation type="submission" date="2021-01" db="EMBL/GenBank/DDBJ databases">
        <authorList>
            <person name="Schikora-Tamarit M.A."/>
        </authorList>
    </citation>
    <scope>NUCLEOTIDE SEQUENCE</scope>
    <source>
        <strain evidence="9">CBS6341</strain>
    </source>
</reference>
<evidence type="ECO:0000313" key="10">
    <source>
        <dbReference type="Proteomes" id="UP000769528"/>
    </source>
</evidence>
<dbReference type="PANTHER" id="PTHR31686:SF1">
    <property type="entry name" value="SULFITE EFFLUX PUMP SSU1"/>
    <property type="match status" value="1"/>
</dbReference>
<feature type="transmembrane region" description="Helical" evidence="8">
    <location>
        <begin position="147"/>
        <end position="167"/>
    </location>
</feature>
<dbReference type="InterPro" id="IPR038665">
    <property type="entry name" value="Voltage-dep_anion_channel_sf"/>
</dbReference>
<reference evidence="9" key="1">
    <citation type="journal article" date="2021" name="Open Biol.">
        <title>Shared evolutionary footprints suggest mitochondrial oxidative damage underlies multiple complex I losses in fungi.</title>
        <authorList>
            <person name="Schikora-Tamarit M.A."/>
            <person name="Marcet-Houben M."/>
            <person name="Nosek J."/>
            <person name="Gabaldon T."/>
        </authorList>
    </citation>
    <scope>NUCLEOTIDE SEQUENCE</scope>
    <source>
        <strain evidence="9">CBS6341</strain>
    </source>
</reference>
<evidence type="ECO:0000256" key="7">
    <source>
        <dbReference type="ARBA" id="ARBA00023136"/>
    </source>
</evidence>
<gene>
    <name evidence="9" type="ORF">WICMUC_001033</name>
</gene>
<keyword evidence="5 8" id="KW-0812">Transmembrane</keyword>
<dbReference type="Pfam" id="PF03595">
    <property type="entry name" value="SLAC1"/>
    <property type="match status" value="1"/>
</dbReference>
<dbReference type="AlphaFoldDB" id="A0A9P8TH61"/>
<keyword evidence="6 8" id="KW-1133">Transmembrane helix</keyword>
<dbReference type="OrthoDB" id="1099at2759"/>
<keyword evidence="4" id="KW-1003">Cell membrane</keyword>